<evidence type="ECO:0000313" key="3">
    <source>
        <dbReference type="Proteomes" id="UP001611383"/>
    </source>
</evidence>
<reference evidence="2 3" key="1">
    <citation type="submission" date="2019-08" db="EMBL/GenBank/DDBJ databases">
        <title>Archangium and Cystobacter genomes.</title>
        <authorList>
            <person name="Chen I.-C.K."/>
            <person name="Wielgoss S."/>
        </authorList>
    </citation>
    <scope>NUCLEOTIDE SEQUENCE [LARGE SCALE GENOMIC DNA]</scope>
    <source>
        <strain evidence="2 3">Cbm 6</strain>
    </source>
</reference>
<evidence type="ECO:0000256" key="1">
    <source>
        <dbReference type="SAM" id="MobiDB-lite"/>
    </source>
</evidence>
<name>A0ABY9XBW0_9BACT</name>
<dbReference type="InterPro" id="IPR032871">
    <property type="entry name" value="AHH_dom_containing"/>
</dbReference>
<dbReference type="Pfam" id="PF14412">
    <property type="entry name" value="AHH"/>
    <property type="match status" value="1"/>
</dbReference>
<gene>
    <name evidence="2" type="ORF">F0U60_42240</name>
</gene>
<keyword evidence="3" id="KW-1185">Reference proteome</keyword>
<sequence>MRLASREDRNNPLVTAGAWDMPGKEWPGANFWSDSDKPWPHEAHHIIPTNALAEAFGEDMALLQQLTYNINKGINVIILPTHQKMGRVYLLPAHTNSHPGYSRILENRVRKVRNAVGKQQAKKEGHPDLSEAQNRPWKSKLEDISKSLRKELRKTGLREGLSGKDVTLDHVFGAAASA</sequence>
<evidence type="ECO:0000313" key="2">
    <source>
        <dbReference type="EMBL" id="WNG52886.1"/>
    </source>
</evidence>
<feature type="region of interest" description="Disordered" evidence="1">
    <location>
        <begin position="117"/>
        <end position="138"/>
    </location>
</feature>
<dbReference type="Proteomes" id="UP001611383">
    <property type="component" value="Chromosome"/>
</dbReference>
<organism evidence="2 3">
    <name type="scientific">Archangium minus</name>
    <dbReference type="NCBI Taxonomy" id="83450"/>
    <lineage>
        <taxon>Bacteria</taxon>
        <taxon>Pseudomonadati</taxon>
        <taxon>Myxococcota</taxon>
        <taxon>Myxococcia</taxon>
        <taxon>Myxococcales</taxon>
        <taxon>Cystobacterineae</taxon>
        <taxon>Archangiaceae</taxon>
        <taxon>Archangium</taxon>
    </lineage>
</organism>
<dbReference type="EMBL" id="CP043494">
    <property type="protein sequence ID" value="WNG52886.1"/>
    <property type="molecule type" value="Genomic_DNA"/>
</dbReference>
<protein>
    <submittedName>
        <fullName evidence="2">Uncharacterized protein</fullName>
    </submittedName>
</protein>
<accession>A0ABY9XBW0</accession>
<proteinExistence type="predicted"/>